<feature type="compositionally biased region" description="Basic and acidic residues" evidence="1">
    <location>
        <begin position="93"/>
        <end position="103"/>
    </location>
</feature>
<dbReference type="Proteomes" id="UP000022272">
    <property type="component" value="Unassembled WGS sequence"/>
</dbReference>
<gene>
    <name evidence="3" type="ORF">M076_2377</name>
</gene>
<feature type="region of interest" description="Disordered" evidence="1">
    <location>
        <begin position="93"/>
        <end position="116"/>
    </location>
</feature>
<dbReference type="PANTHER" id="PTHR34585">
    <property type="match status" value="1"/>
</dbReference>
<dbReference type="AlphaFoldDB" id="A0A016BUX8"/>
<name>A0A016BUX8_BACFG</name>
<accession>A0A016BUX8</accession>
<feature type="domain" description="Helix-turn-helix" evidence="2">
    <location>
        <begin position="40"/>
        <end position="89"/>
    </location>
</feature>
<dbReference type="PANTHER" id="PTHR34585:SF22">
    <property type="entry name" value="HELIX-TURN-HELIX DOMAIN-CONTAINING PROTEIN"/>
    <property type="match status" value="1"/>
</dbReference>
<dbReference type="InterPro" id="IPR041657">
    <property type="entry name" value="HTH_17"/>
</dbReference>
<dbReference type="InterPro" id="IPR009061">
    <property type="entry name" value="DNA-bd_dom_put_sf"/>
</dbReference>
<evidence type="ECO:0000256" key="1">
    <source>
        <dbReference type="SAM" id="MobiDB-lite"/>
    </source>
</evidence>
<evidence type="ECO:0000313" key="4">
    <source>
        <dbReference type="Proteomes" id="UP000022272"/>
    </source>
</evidence>
<dbReference type="Pfam" id="PF12728">
    <property type="entry name" value="HTH_17"/>
    <property type="match status" value="1"/>
</dbReference>
<evidence type="ECO:0000259" key="2">
    <source>
        <dbReference type="Pfam" id="PF12728"/>
    </source>
</evidence>
<sequence>MEIITMESAAYKDIVGRIEEIASHVRKQGMEGQRNDTACLLDSREVMRLLCVSRRTLQRLRDEKRIGYVIIRGDCRYPPEEVERIIRENAVKTSPEKPEELKHNYRLRTGGKAGRK</sequence>
<comment type="caution">
    <text evidence="3">The sequence shown here is derived from an EMBL/GenBank/DDBJ whole genome shotgun (WGS) entry which is preliminary data.</text>
</comment>
<proteinExistence type="predicted"/>
<evidence type="ECO:0000313" key="3">
    <source>
        <dbReference type="EMBL" id="EXZ44401.1"/>
    </source>
</evidence>
<organism evidence="3 4">
    <name type="scientific">Bacteroides fragilis str. 2-F-2 #4</name>
    <dbReference type="NCBI Taxonomy" id="1339280"/>
    <lineage>
        <taxon>Bacteria</taxon>
        <taxon>Pseudomonadati</taxon>
        <taxon>Bacteroidota</taxon>
        <taxon>Bacteroidia</taxon>
        <taxon>Bacteroidales</taxon>
        <taxon>Bacteroidaceae</taxon>
        <taxon>Bacteroides</taxon>
    </lineage>
</organism>
<protein>
    <submittedName>
        <fullName evidence="3">Helix-turn-helix domain protein</fullName>
    </submittedName>
</protein>
<reference evidence="3 4" key="1">
    <citation type="submission" date="2014-02" db="EMBL/GenBank/DDBJ databases">
        <authorList>
            <person name="Sears C."/>
            <person name="Carroll K."/>
            <person name="Sack B.R."/>
            <person name="Qadri F."/>
            <person name="Myers L.L."/>
            <person name="Chung G.-T."/>
            <person name="Escheverria P."/>
            <person name="Fraser C.M."/>
            <person name="Sadzewicz L."/>
            <person name="Shefchek K.A."/>
            <person name="Tallon L."/>
            <person name="Das S.P."/>
            <person name="Daugherty S."/>
            <person name="Mongodin E.F."/>
        </authorList>
    </citation>
    <scope>NUCLEOTIDE SEQUENCE [LARGE SCALE GENOMIC DNA]</scope>
    <source>
        <strain evidence="3 4">2-F-2 #4</strain>
    </source>
</reference>
<dbReference type="SUPFAM" id="SSF46955">
    <property type="entry name" value="Putative DNA-binding domain"/>
    <property type="match status" value="1"/>
</dbReference>
<dbReference type="PATRIC" id="fig|1339280.3.peg.2276"/>
<dbReference type="RefSeq" id="WP_032570628.1">
    <property type="nucleotide sequence ID" value="NZ_JGDM01000063.1"/>
</dbReference>
<dbReference type="EMBL" id="JGDM01000063">
    <property type="protein sequence ID" value="EXZ44401.1"/>
    <property type="molecule type" value="Genomic_DNA"/>
</dbReference>